<organism evidence="8 9">
    <name type="scientific">Planotetraspora kaengkrachanensis</name>
    <dbReference type="NCBI Taxonomy" id="575193"/>
    <lineage>
        <taxon>Bacteria</taxon>
        <taxon>Bacillati</taxon>
        <taxon>Actinomycetota</taxon>
        <taxon>Actinomycetes</taxon>
        <taxon>Streptosporangiales</taxon>
        <taxon>Streptosporangiaceae</taxon>
        <taxon>Planotetraspora</taxon>
    </lineage>
</organism>
<keyword evidence="3" id="KW-0270">Exopolysaccharide synthesis</keyword>
<dbReference type="InterPro" id="IPR031356">
    <property type="entry name" value="Stealth_CR4"/>
</dbReference>
<accession>A0A8J3PWI3</accession>
<feature type="domain" description="Stealth protein CR1 conserved region 1" evidence="5">
    <location>
        <begin position="244"/>
        <end position="270"/>
    </location>
</feature>
<keyword evidence="9" id="KW-1185">Reference proteome</keyword>
<evidence type="ECO:0000256" key="2">
    <source>
        <dbReference type="ARBA" id="ARBA00022679"/>
    </source>
</evidence>
<proteinExistence type="inferred from homology"/>
<reference evidence="8 9" key="1">
    <citation type="submission" date="2021-01" db="EMBL/GenBank/DDBJ databases">
        <title>Whole genome shotgun sequence of Planotetraspora kaengkrachanensis NBRC 104272.</title>
        <authorList>
            <person name="Komaki H."/>
            <person name="Tamura T."/>
        </authorList>
    </citation>
    <scope>NUCLEOTIDE SEQUENCE [LARGE SCALE GENOMIC DNA]</scope>
    <source>
        <strain evidence="8 9">NBRC 104272</strain>
    </source>
</reference>
<dbReference type="InterPro" id="IPR021520">
    <property type="entry name" value="Stealth_CR2"/>
</dbReference>
<keyword evidence="2" id="KW-0808">Transferase</keyword>
<sequence>MPVLDRHPYLGKPSANAVGYPLQSVSGGEIMPVITLYRQLQGRLPSGETTPRSALIREDASPLQAQRETLDIVCRRLSAAKVSYFCVRPMPGHPPVVAVAQRDRERALTTLASIGKPLLAARLPYGKRARGRAPDEIGRMRPLKRVAAQLHDAWAVRVGLYFTSPSRTLTIGPEHGCDLEFWAKQKGMLIAPRPNPACASVPAKAKAVQGGEELFNTLVSAGQGVRTYRTRPEFTRRLVGDIDFPIDAVYTWVDGADPAWRARRDQALAEGGGPAGALSEMATTEARFTSREELRYSLRSLLTYAPWINRVWIVTAGQTPPWLDTTHPMVRVVDHKEIFNDPSVLPVFNSHAIETQLHHIDGLAEHFIYLNDDFFLGKPLSPRTFFEANGITRFFPSLAHVPFGAPESEESPVHAAGMNNRRMLEDLSGRTLTQKLKHAPYALRRSVLYELEERFNDEFEATSRSRFRRTSDISAVSSLAHYYSYLNGRAVPGNVEYTYVDLSLRKTPAKLRRMLARRWHDAFCLNDTAPTTAEQDALLGRFLKAYYPTPTPFELP</sequence>
<dbReference type="AlphaFoldDB" id="A0A8J3PWI3"/>
<evidence type="ECO:0000256" key="3">
    <source>
        <dbReference type="ARBA" id="ARBA00023169"/>
    </source>
</evidence>
<evidence type="ECO:0000259" key="4">
    <source>
        <dbReference type="Pfam" id="PF11380"/>
    </source>
</evidence>
<dbReference type="PANTHER" id="PTHR24045">
    <property type="match status" value="1"/>
</dbReference>
<protein>
    <submittedName>
        <fullName evidence="8">Exopolysaccharide phosphotransferase</fullName>
    </submittedName>
</protein>
<dbReference type="InterPro" id="IPR031357">
    <property type="entry name" value="Stealth_CR3"/>
</dbReference>
<evidence type="ECO:0000259" key="7">
    <source>
        <dbReference type="Pfam" id="PF17103"/>
    </source>
</evidence>
<evidence type="ECO:0000313" key="8">
    <source>
        <dbReference type="EMBL" id="GIG82373.1"/>
    </source>
</evidence>
<dbReference type="GO" id="GO:0000271">
    <property type="term" value="P:polysaccharide biosynthetic process"/>
    <property type="evidence" value="ECO:0007669"/>
    <property type="project" value="UniProtKB-KW"/>
</dbReference>
<comment type="similarity">
    <text evidence="1">Belongs to the stealth family.</text>
</comment>
<dbReference type="EMBL" id="BONV01000030">
    <property type="protein sequence ID" value="GIG82373.1"/>
    <property type="molecule type" value="Genomic_DNA"/>
</dbReference>
<evidence type="ECO:0000259" key="6">
    <source>
        <dbReference type="Pfam" id="PF17102"/>
    </source>
</evidence>
<dbReference type="PANTHER" id="PTHR24045:SF0">
    <property type="entry name" value="N-ACETYLGLUCOSAMINE-1-PHOSPHOTRANSFERASE SUBUNITS ALPHA_BETA"/>
    <property type="match status" value="1"/>
</dbReference>
<feature type="domain" description="Stealth protein CR3 conserved region 3" evidence="6">
    <location>
        <begin position="437"/>
        <end position="484"/>
    </location>
</feature>
<dbReference type="Pfam" id="PF17103">
    <property type="entry name" value="Stealth_CR4"/>
    <property type="match status" value="1"/>
</dbReference>
<dbReference type="InterPro" id="IPR047141">
    <property type="entry name" value="Stealth"/>
</dbReference>
<comment type="caution">
    <text evidence="8">The sequence shown here is derived from an EMBL/GenBank/DDBJ whole genome shotgun (WGS) entry which is preliminary data.</text>
</comment>
<gene>
    <name evidence="8" type="ORF">Pka01_55000</name>
</gene>
<feature type="domain" description="Stealth protein CR4 conserved region 4" evidence="7">
    <location>
        <begin position="514"/>
        <end position="556"/>
    </location>
</feature>
<evidence type="ECO:0000256" key="1">
    <source>
        <dbReference type="ARBA" id="ARBA00007583"/>
    </source>
</evidence>
<dbReference type="Pfam" id="PF11380">
    <property type="entry name" value="Stealth_CR2"/>
    <property type="match status" value="1"/>
</dbReference>
<dbReference type="Proteomes" id="UP000630097">
    <property type="component" value="Unassembled WGS sequence"/>
</dbReference>
<evidence type="ECO:0000259" key="5">
    <source>
        <dbReference type="Pfam" id="PF17101"/>
    </source>
</evidence>
<dbReference type="Pfam" id="PF17101">
    <property type="entry name" value="Stealth_CR1"/>
    <property type="match status" value="1"/>
</dbReference>
<dbReference type="GO" id="GO:0016772">
    <property type="term" value="F:transferase activity, transferring phosphorus-containing groups"/>
    <property type="evidence" value="ECO:0007669"/>
    <property type="project" value="InterPro"/>
</dbReference>
<dbReference type="Pfam" id="PF17102">
    <property type="entry name" value="Stealth_CR3"/>
    <property type="match status" value="1"/>
</dbReference>
<name>A0A8J3PWI3_9ACTN</name>
<feature type="domain" description="Stealth protein CR2 conserved region 2" evidence="4">
    <location>
        <begin position="287"/>
        <end position="392"/>
    </location>
</feature>
<dbReference type="InterPro" id="IPR031358">
    <property type="entry name" value="Stealth_CR1"/>
</dbReference>
<evidence type="ECO:0000313" key="9">
    <source>
        <dbReference type="Proteomes" id="UP000630097"/>
    </source>
</evidence>